<keyword evidence="7 8" id="KW-0998">Cell outer membrane</keyword>
<name>A0ABS9BIY0_9BACT</name>
<dbReference type="SUPFAM" id="SSF49464">
    <property type="entry name" value="Carboxypeptidase regulatory domain-like"/>
    <property type="match status" value="1"/>
</dbReference>
<reference evidence="13 14" key="1">
    <citation type="submission" date="2022-01" db="EMBL/GenBank/DDBJ databases">
        <title>Flavihumibacter sp. nov., isolated from sediment of a river.</title>
        <authorList>
            <person name="Liu H."/>
        </authorList>
    </citation>
    <scope>NUCLEOTIDE SEQUENCE [LARGE SCALE GENOMIC DNA]</scope>
    <source>
        <strain evidence="13 14">RY-1</strain>
    </source>
</reference>
<evidence type="ECO:0000256" key="2">
    <source>
        <dbReference type="ARBA" id="ARBA00022448"/>
    </source>
</evidence>
<dbReference type="InterPro" id="IPR039426">
    <property type="entry name" value="TonB-dep_rcpt-like"/>
</dbReference>
<evidence type="ECO:0000256" key="8">
    <source>
        <dbReference type="PROSITE-ProRule" id="PRU01360"/>
    </source>
</evidence>
<feature type="compositionally biased region" description="Polar residues" evidence="10">
    <location>
        <begin position="49"/>
        <end position="60"/>
    </location>
</feature>
<dbReference type="Pfam" id="PF13715">
    <property type="entry name" value="CarbopepD_reg_2"/>
    <property type="match status" value="1"/>
</dbReference>
<feature type="domain" description="TonB-dependent receptor plug" evidence="12">
    <location>
        <begin position="117"/>
        <end position="222"/>
    </location>
</feature>
<evidence type="ECO:0000256" key="10">
    <source>
        <dbReference type="SAM" id="MobiDB-lite"/>
    </source>
</evidence>
<sequence>MKKVLRRVLLLWVGLLLAVIGFSQTKPVTGRVTDDKGNPVPNASVLVKGSTQGTSTDENGNFSLEVPASASALTVSSLNFTEQEVRITGSILSITLMPQSGQMDEVVVVGYGTQKVTKISGAIATVKEKEIEKLRPVRAEDAIQGRASGVTVISPGTPGAKPTVLIRGIPSYTGTDPVVIVDGSIQTLDDLNSIPPADIESINVLKDAATTSIYGVKGGNGVILVTTKSGRQNQKTEFAYNGNYGIQEVFSKIGVLNATEYGAIVNEGSVASGGDLIFPDLSVLGKGTDWQDQIFKRAPIQSHTLTARGGSEKLTYFLSGSFLNQDGIVGGGDKSFFRRINATSNITYNLSSKLKFTANTSFVNIRGSGVPENSINGVISNALNFDPTTPIFNTNPNVYGRYATSPNILSEIFNPLTQLADTYNKSNTNKLYGKLELTYSPIKNLNLTSRYGYTYTNVVGKNFFPLAFYGAGHINSTLNADGTPRPGAHNSVSEYKNTYYNYTWENFASYNFRLNDVHNFDAVVGMSVAKVTGNGLDASRQDVPFNSWEFADISSATGQAVNNGLGAGSFQYERRNLSYFGRLNYDYDNKYLVSFTARRDGSYAFGPANKFANFYAGSLGWVVSNEEFFNSNLINHLKIRGSYGVTGNENVSPQFQRISNVVYSYGLGQNAGYTFGENATSIGATIASFRNDALGWEKQVQQNYGFDIAILNNKLSLSADYYQKNISGLLFNPTLSLYLGTAALPTANIGTTRTNGIDLNLNYNETIGKNFKINTYVNFTTAKNEVTETNNGLIAGGNYGIPGQQVTRFEKGFTPGYFFGYKTDGLFQNQAEVDAHSAQPGAQPGDIRFMDMNKDGQINADDRTQIGDPFPDFTMGWGLNLEYKGFDFTTFVYASVGNDIYRAYERNLAMTNKFRGVLGRWTGEGTTNDARYPRYSFVDGNNNTRASDRYVEDGSFIKIKDLQLGYTINSNWMKRIKVNRIRVYAQIKNALTFTKYSGYDPEISGGIFDTGIDRGVYPQARTWSAGIDVKF</sequence>
<dbReference type="NCBIfam" id="TIGR04056">
    <property type="entry name" value="OMP_RagA_SusC"/>
    <property type="match status" value="1"/>
</dbReference>
<keyword evidence="13" id="KW-0675">Receptor</keyword>
<keyword evidence="5 9" id="KW-0798">TonB box</keyword>
<dbReference type="Proteomes" id="UP001200145">
    <property type="component" value="Unassembled WGS sequence"/>
</dbReference>
<keyword evidence="2 8" id="KW-0813">Transport</keyword>
<organism evidence="13 14">
    <name type="scientific">Flavihumibacter fluminis</name>
    <dbReference type="NCBI Taxonomy" id="2909236"/>
    <lineage>
        <taxon>Bacteria</taxon>
        <taxon>Pseudomonadati</taxon>
        <taxon>Bacteroidota</taxon>
        <taxon>Chitinophagia</taxon>
        <taxon>Chitinophagales</taxon>
        <taxon>Chitinophagaceae</taxon>
        <taxon>Flavihumibacter</taxon>
    </lineage>
</organism>
<evidence type="ECO:0000256" key="1">
    <source>
        <dbReference type="ARBA" id="ARBA00004571"/>
    </source>
</evidence>
<keyword evidence="4 8" id="KW-0812">Transmembrane</keyword>
<accession>A0ABS9BIY0</accession>
<dbReference type="Gene3D" id="2.40.170.20">
    <property type="entry name" value="TonB-dependent receptor, beta-barrel domain"/>
    <property type="match status" value="1"/>
</dbReference>
<dbReference type="EMBL" id="JAKEVY010000003">
    <property type="protein sequence ID" value="MCF1715185.1"/>
    <property type="molecule type" value="Genomic_DNA"/>
</dbReference>
<evidence type="ECO:0000256" key="4">
    <source>
        <dbReference type="ARBA" id="ARBA00022692"/>
    </source>
</evidence>
<evidence type="ECO:0000259" key="12">
    <source>
        <dbReference type="Pfam" id="PF07715"/>
    </source>
</evidence>
<feature type="domain" description="TonB-dependent receptor-like beta-barrel" evidence="11">
    <location>
        <begin position="386"/>
        <end position="807"/>
    </location>
</feature>
<dbReference type="InterPro" id="IPR037066">
    <property type="entry name" value="Plug_dom_sf"/>
</dbReference>
<dbReference type="PROSITE" id="PS52016">
    <property type="entry name" value="TONB_DEPENDENT_REC_3"/>
    <property type="match status" value="1"/>
</dbReference>
<evidence type="ECO:0000313" key="14">
    <source>
        <dbReference type="Proteomes" id="UP001200145"/>
    </source>
</evidence>
<evidence type="ECO:0000256" key="9">
    <source>
        <dbReference type="RuleBase" id="RU003357"/>
    </source>
</evidence>
<dbReference type="SUPFAM" id="SSF56935">
    <property type="entry name" value="Porins"/>
    <property type="match status" value="1"/>
</dbReference>
<protein>
    <submittedName>
        <fullName evidence="13">TonB-dependent receptor</fullName>
    </submittedName>
</protein>
<dbReference type="Gene3D" id="2.170.130.10">
    <property type="entry name" value="TonB-dependent receptor, plug domain"/>
    <property type="match status" value="1"/>
</dbReference>
<evidence type="ECO:0000256" key="3">
    <source>
        <dbReference type="ARBA" id="ARBA00022452"/>
    </source>
</evidence>
<dbReference type="NCBIfam" id="TIGR04057">
    <property type="entry name" value="SusC_RagA_signa"/>
    <property type="match status" value="1"/>
</dbReference>
<evidence type="ECO:0000256" key="6">
    <source>
        <dbReference type="ARBA" id="ARBA00023136"/>
    </source>
</evidence>
<dbReference type="InterPro" id="IPR012910">
    <property type="entry name" value="Plug_dom"/>
</dbReference>
<comment type="similarity">
    <text evidence="8 9">Belongs to the TonB-dependent receptor family.</text>
</comment>
<dbReference type="Pfam" id="PF00593">
    <property type="entry name" value="TonB_dep_Rec_b-barrel"/>
    <property type="match status" value="1"/>
</dbReference>
<dbReference type="InterPro" id="IPR008969">
    <property type="entry name" value="CarboxyPept-like_regulatory"/>
</dbReference>
<feature type="region of interest" description="Disordered" evidence="10">
    <location>
        <begin position="32"/>
        <end position="60"/>
    </location>
</feature>
<evidence type="ECO:0000313" key="13">
    <source>
        <dbReference type="EMBL" id="MCF1715185.1"/>
    </source>
</evidence>
<evidence type="ECO:0000259" key="11">
    <source>
        <dbReference type="Pfam" id="PF00593"/>
    </source>
</evidence>
<dbReference type="RefSeq" id="WP_234866140.1">
    <property type="nucleotide sequence ID" value="NZ_JAKEVY010000003.1"/>
</dbReference>
<gene>
    <name evidence="13" type="ORF">L0U88_11165</name>
</gene>
<dbReference type="Gene3D" id="2.60.40.1120">
    <property type="entry name" value="Carboxypeptidase-like, regulatory domain"/>
    <property type="match status" value="1"/>
</dbReference>
<keyword evidence="3 8" id="KW-1134">Transmembrane beta strand</keyword>
<dbReference type="Pfam" id="PF07715">
    <property type="entry name" value="Plug"/>
    <property type="match status" value="1"/>
</dbReference>
<comment type="subcellular location">
    <subcellularLocation>
        <location evidence="1 8">Cell outer membrane</location>
        <topology evidence="1 8">Multi-pass membrane protein</topology>
    </subcellularLocation>
</comment>
<evidence type="ECO:0000256" key="7">
    <source>
        <dbReference type="ARBA" id="ARBA00023237"/>
    </source>
</evidence>
<keyword evidence="6 8" id="KW-0472">Membrane</keyword>
<dbReference type="InterPro" id="IPR000531">
    <property type="entry name" value="Beta-barrel_TonB"/>
</dbReference>
<comment type="caution">
    <text evidence="13">The sequence shown here is derived from an EMBL/GenBank/DDBJ whole genome shotgun (WGS) entry which is preliminary data.</text>
</comment>
<dbReference type="InterPro" id="IPR023996">
    <property type="entry name" value="TonB-dep_OMP_SusC/RagA"/>
</dbReference>
<evidence type="ECO:0000256" key="5">
    <source>
        <dbReference type="ARBA" id="ARBA00023077"/>
    </source>
</evidence>
<dbReference type="InterPro" id="IPR023997">
    <property type="entry name" value="TonB-dep_OMP_SusC/RagA_CS"/>
</dbReference>
<proteinExistence type="inferred from homology"/>
<keyword evidence="14" id="KW-1185">Reference proteome</keyword>
<dbReference type="InterPro" id="IPR036942">
    <property type="entry name" value="Beta-barrel_TonB_sf"/>
</dbReference>